<keyword evidence="2" id="KW-0812">Transmembrane</keyword>
<feature type="compositionally biased region" description="Basic and acidic residues" evidence="1">
    <location>
        <begin position="360"/>
        <end position="375"/>
    </location>
</feature>
<gene>
    <name evidence="3" type="ORF">GSI_04159</name>
</gene>
<feature type="transmembrane region" description="Helical" evidence="2">
    <location>
        <begin position="22"/>
        <end position="41"/>
    </location>
</feature>
<accession>A0A2G8SID7</accession>
<name>A0A2G8SID7_9APHY</name>
<protein>
    <submittedName>
        <fullName evidence="3">Uncharacterized protein</fullName>
    </submittedName>
</protein>
<evidence type="ECO:0000313" key="3">
    <source>
        <dbReference type="EMBL" id="PIL33536.1"/>
    </source>
</evidence>
<comment type="caution">
    <text evidence="3">The sequence shown here is derived from an EMBL/GenBank/DDBJ whole genome shotgun (WGS) entry which is preliminary data.</text>
</comment>
<evidence type="ECO:0000256" key="1">
    <source>
        <dbReference type="SAM" id="MobiDB-lite"/>
    </source>
</evidence>
<sequence>MSANSTNPFPAPVGGVPDALDFAPSVFFAVLYALMAPIVIWRMAHPRSRNTVLLTTSLFSIERVVLFSLRAAAARDATFRPNIDLETYFQASASGGFVSIGHDVVNVLRALLVSSTLGGDMLARHKLTPPHVRKAQKETETETEKEAGSYTALALAPPNTARGEGHGQRMYQVELGVDRDGACSSSTTCVGGPDVEFADQTKLRRTIRTWLSVTSLLFLAAVAVSSVAGANYKNAIKGNSGAGDLVRSLWYASTVLTIVLLVAAAITALFAPYKLPRVPRTSALWIVLVTCLLSIVGIYRIAVISHSTTSIFSTAPGSQNTPCNKAAFYVLHAAPEFVSTALLVSLNARRVFGTGPWGDLRPRDPKSKAAPEGESRSAGSQV</sequence>
<keyword evidence="4" id="KW-1185">Reference proteome</keyword>
<keyword evidence="2" id="KW-1133">Transmembrane helix</keyword>
<organism evidence="3 4">
    <name type="scientific">Ganoderma sinense ZZ0214-1</name>
    <dbReference type="NCBI Taxonomy" id="1077348"/>
    <lineage>
        <taxon>Eukaryota</taxon>
        <taxon>Fungi</taxon>
        <taxon>Dikarya</taxon>
        <taxon>Basidiomycota</taxon>
        <taxon>Agaricomycotina</taxon>
        <taxon>Agaricomycetes</taxon>
        <taxon>Polyporales</taxon>
        <taxon>Polyporaceae</taxon>
        <taxon>Ganoderma</taxon>
    </lineage>
</organism>
<feature type="transmembrane region" description="Helical" evidence="2">
    <location>
        <begin position="283"/>
        <end position="302"/>
    </location>
</feature>
<dbReference type="Proteomes" id="UP000230002">
    <property type="component" value="Unassembled WGS sequence"/>
</dbReference>
<evidence type="ECO:0000313" key="4">
    <source>
        <dbReference type="Proteomes" id="UP000230002"/>
    </source>
</evidence>
<reference evidence="3 4" key="1">
    <citation type="journal article" date="2015" name="Sci. Rep.">
        <title>Chromosome-level genome map provides insights into diverse defense mechanisms in the medicinal fungus Ganoderma sinense.</title>
        <authorList>
            <person name="Zhu Y."/>
            <person name="Xu J."/>
            <person name="Sun C."/>
            <person name="Zhou S."/>
            <person name="Xu H."/>
            <person name="Nelson D.R."/>
            <person name="Qian J."/>
            <person name="Song J."/>
            <person name="Luo H."/>
            <person name="Xiang L."/>
            <person name="Li Y."/>
            <person name="Xu Z."/>
            <person name="Ji A."/>
            <person name="Wang L."/>
            <person name="Lu S."/>
            <person name="Hayward A."/>
            <person name="Sun W."/>
            <person name="Li X."/>
            <person name="Schwartz D.C."/>
            <person name="Wang Y."/>
            <person name="Chen S."/>
        </authorList>
    </citation>
    <scope>NUCLEOTIDE SEQUENCE [LARGE SCALE GENOMIC DNA]</scope>
    <source>
        <strain evidence="3 4">ZZ0214-1</strain>
    </source>
</reference>
<dbReference type="AlphaFoldDB" id="A0A2G8SID7"/>
<proteinExistence type="predicted"/>
<dbReference type="OrthoDB" id="2562239at2759"/>
<feature type="transmembrane region" description="Helical" evidence="2">
    <location>
        <begin position="249"/>
        <end position="271"/>
    </location>
</feature>
<feature type="transmembrane region" description="Helical" evidence="2">
    <location>
        <begin position="210"/>
        <end position="229"/>
    </location>
</feature>
<keyword evidence="2" id="KW-0472">Membrane</keyword>
<feature type="region of interest" description="Disordered" evidence="1">
    <location>
        <begin position="357"/>
        <end position="382"/>
    </location>
</feature>
<evidence type="ECO:0000256" key="2">
    <source>
        <dbReference type="SAM" id="Phobius"/>
    </source>
</evidence>
<dbReference type="EMBL" id="AYKW01000007">
    <property type="protein sequence ID" value="PIL33536.1"/>
    <property type="molecule type" value="Genomic_DNA"/>
</dbReference>